<gene>
    <name evidence="1" type="ORF">NCTC12126_02379</name>
</gene>
<dbReference type="Proteomes" id="UP000351155">
    <property type="component" value="Unassembled WGS sequence"/>
</dbReference>
<name>A0A484XPR3_9ENTR</name>
<evidence type="ECO:0000313" key="2">
    <source>
        <dbReference type="Proteomes" id="UP000351155"/>
    </source>
</evidence>
<evidence type="ECO:0000313" key="1">
    <source>
        <dbReference type="EMBL" id="VFS25961.1"/>
    </source>
</evidence>
<reference evidence="1 2" key="1">
    <citation type="submission" date="2019-03" db="EMBL/GenBank/DDBJ databases">
        <authorList>
            <consortium name="Pathogen Informatics"/>
        </authorList>
    </citation>
    <scope>NUCLEOTIDE SEQUENCE [LARGE SCALE GENOMIC DNA]</scope>
    <source>
        <strain evidence="1 2">NCTC12126</strain>
    </source>
</reference>
<dbReference type="EMBL" id="CAADIW010000021">
    <property type="protein sequence ID" value="VFS25961.1"/>
    <property type="molecule type" value="Genomic_DNA"/>
</dbReference>
<dbReference type="AlphaFoldDB" id="A0A484XPR3"/>
<sequence>MAIELVSDSGWRGARLPEIRGEIYASLRALLKAPDGSPAVISSDGDSVIGQVIATCSEEDLQIIEAMGWIFGGFFISQGESAQLDGAGEWLNVTRYGMTQSSARVVYLLEPDGVVNAGDSFEVTGIDGDWIAAATIKADHNACTGLVLAVNADALVNGNTFVISVNGAEYTTQYEPGDTSATVISRLYGLVIAGDTSMTTMTTAYGEMLFSADGVSVARFSFAPDVYNVVRVGMPVVAWYDSETVFPVVDYGDVVSDDVLVLANGSQGFLIEDDESYRARLKAAAAAKRTTKGASRPGIKAAVLAVEGVSFCSVNVNRKIETDENGLPGKSVQVFVAGGSDDDVAQAIYDAAAGEANTFGGTFGTATDGETTETMYFTRQAYQSVYVAVSGDVWDAETTGKPVDYTSVARAVIEDYFTSLIVGRDVYARQIESSLMVALPTLIDITVNVGVTSSPSGRSVSVADGVIAVTNDSFITIEGEA</sequence>
<organism evidence="1 2">
    <name type="scientific">Enterobacter cancerogenus</name>
    <dbReference type="NCBI Taxonomy" id="69218"/>
    <lineage>
        <taxon>Bacteria</taxon>
        <taxon>Pseudomonadati</taxon>
        <taxon>Pseudomonadota</taxon>
        <taxon>Gammaproteobacteria</taxon>
        <taxon>Enterobacterales</taxon>
        <taxon>Enterobacteriaceae</taxon>
        <taxon>Enterobacter</taxon>
        <taxon>Enterobacter cloacae complex</taxon>
    </lineage>
</organism>
<protein>
    <submittedName>
        <fullName evidence="1">Uncharacterized homolog of phage Mu protein gp47</fullName>
    </submittedName>
</protein>
<accession>A0A484XPR3</accession>
<proteinExistence type="predicted"/>